<dbReference type="InterPro" id="IPR006059">
    <property type="entry name" value="SBP"/>
</dbReference>
<dbReference type="RefSeq" id="WP_131339780.1">
    <property type="nucleotide sequence ID" value="NZ_SJJZ01000002.1"/>
</dbReference>
<evidence type="ECO:0000256" key="1">
    <source>
        <dbReference type="SAM" id="SignalP"/>
    </source>
</evidence>
<comment type="caution">
    <text evidence="2">The sequence shown here is derived from an EMBL/GenBank/DDBJ whole genome shotgun (WGS) entry which is preliminary data.</text>
</comment>
<feature type="chain" id="PRO_5039365260" evidence="1">
    <location>
        <begin position="22"/>
        <end position="436"/>
    </location>
</feature>
<name>A0A4R0HDM2_9ACTN</name>
<protein>
    <submittedName>
        <fullName evidence="2">Extracellular solute-binding protein</fullName>
    </submittedName>
</protein>
<dbReference type="PANTHER" id="PTHR43649">
    <property type="entry name" value="ARABINOSE-BINDING PROTEIN-RELATED"/>
    <property type="match status" value="1"/>
</dbReference>
<dbReference type="AlphaFoldDB" id="A0A4R0HDM2"/>
<dbReference type="Proteomes" id="UP000292346">
    <property type="component" value="Unassembled WGS sequence"/>
</dbReference>
<dbReference type="InterPro" id="IPR050490">
    <property type="entry name" value="Bact_solute-bd_prot1"/>
</dbReference>
<accession>A0A4R0HDM2</accession>
<sequence>MKRLHTVSAAVLAAGTLLGLAACSPDGQSGSADGATDQTTITFTSYNYGTQGAAGTGTQALLDRFAQLHPEITVKPQGVATADVLTKTKAAVAAGAAPDVVQIGYSKLAEAFETLPTQSLKSLAGADWDASVKGIAPVFLTTGTSDGDVHALPYTVSVPTVFYNADLFKKAGLDPADPPATIDEIRTSAKAIVAAGHHGVYFGIADPSKSDYLTQSVINSAGGSLIGANGSVALDSDQAVAGLEAVQGLTRSGLQPAVGVEDALSDFAKGNLGMFVASTAVSGQLAAKAKGKFELRSAGFPAFGQSAPHPTFSGAGLMVLSKDPAKQKAAWQFVKFLTSKEGYTMITKDLGYLPLRADIVADPQYLGTYFKDHTLLLPPLKELGTVKPYQSFSGPKANQATVLLQDDAIEPIVLRGADVRSTLGTTAGRIRDLVGQ</sequence>
<gene>
    <name evidence="2" type="ORF">E0H45_21140</name>
</gene>
<dbReference type="Gene3D" id="3.40.190.10">
    <property type="entry name" value="Periplasmic binding protein-like II"/>
    <property type="match status" value="1"/>
</dbReference>
<proteinExistence type="predicted"/>
<organism evidence="2 3">
    <name type="scientific">Kribbella soli</name>
    <dbReference type="NCBI Taxonomy" id="1124743"/>
    <lineage>
        <taxon>Bacteria</taxon>
        <taxon>Bacillati</taxon>
        <taxon>Actinomycetota</taxon>
        <taxon>Actinomycetes</taxon>
        <taxon>Propionibacteriales</taxon>
        <taxon>Kribbellaceae</taxon>
        <taxon>Kribbella</taxon>
    </lineage>
</organism>
<keyword evidence="1" id="KW-0732">Signal</keyword>
<reference evidence="2 3" key="1">
    <citation type="submission" date="2019-02" db="EMBL/GenBank/DDBJ databases">
        <title>Kribbella capetownensis sp. nov. and Kribbella speibonae sp. nov., isolated from soil.</title>
        <authorList>
            <person name="Curtis S.M."/>
            <person name="Norton I."/>
            <person name="Everest G.J."/>
            <person name="Meyers P.R."/>
        </authorList>
    </citation>
    <scope>NUCLEOTIDE SEQUENCE [LARGE SCALE GENOMIC DNA]</scope>
    <source>
        <strain evidence="2 3">KCTC 29219</strain>
    </source>
</reference>
<dbReference type="Pfam" id="PF13416">
    <property type="entry name" value="SBP_bac_8"/>
    <property type="match status" value="1"/>
</dbReference>
<feature type="signal peptide" evidence="1">
    <location>
        <begin position="1"/>
        <end position="21"/>
    </location>
</feature>
<dbReference type="EMBL" id="SJJZ01000002">
    <property type="protein sequence ID" value="TCC08393.1"/>
    <property type="molecule type" value="Genomic_DNA"/>
</dbReference>
<dbReference type="PROSITE" id="PS51257">
    <property type="entry name" value="PROKAR_LIPOPROTEIN"/>
    <property type="match status" value="1"/>
</dbReference>
<dbReference type="PANTHER" id="PTHR43649:SF12">
    <property type="entry name" value="DIACETYLCHITOBIOSE BINDING PROTEIN DASA"/>
    <property type="match status" value="1"/>
</dbReference>
<keyword evidence="3" id="KW-1185">Reference proteome</keyword>
<evidence type="ECO:0000313" key="3">
    <source>
        <dbReference type="Proteomes" id="UP000292346"/>
    </source>
</evidence>
<evidence type="ECO:0000313" key="2">
    <source>
        <dbReference type="EMBL" id="TCC08393.1"/>
    </source>
</evidence>
<dbReference type="SUPFAM" id="SSF53850">
    <property type="entry name" value="Periplasmic binding protein-like II"/>
    <property type="match status" value="1"/>
</dbReference>
<dbReference type="OrthoDB" id="2509690at2"/>